<organism evidence="1 2">
    <name type="scientific">Arctia plantaginis</name>
    <name type="common">Wood tiger moth</name>
    <name type="synonym">Phalaena plantaginis</name>
    <dbReference type="NCBI Taxonomy" id="874455"/>
    <lineage>
        <taxon>Eukaryota</taxon>
        <taxon>Metazoa</taxon>
        <taxon>Ecdysozoa</taxon>
        <taxon>Arthropoda</taxon>
        <taxon>Hexapoda</taxon>
        <taxon>Insecta</taxon>
        <taxon>Pterygota</taxon>
        <taxon>Neoptera</taxon>
        <taxon>Endopterygota</taxon>
        <taxon>Lepidoptera</taxon>
        <taxon>Glossata</taxon>
        <taxon>Ditrysia</taxon>
        <taxon>Noctuoidea</taxon>
        <taxon>Erebidae</taxon>
        <taxon>Arctiinae</taxon>
        <taxon>Arctia</taxon>
    </lineage>
</organism>
<protein>
    <submittedName>
        <fullName evidence="1">Uncharacterized protein</fullName>
    </submittedName>
</protein>
<accession>A0A8S1BJ56</accession>
<evidence type="ECO:0000313" key="2">
    <source>
        <dbReference type="Proteomes" id="UP000494106"/>
    </source>
</evidence>
<evidence type="ECO:0000313" key="1">
    <source>
        <dbReference type="EMBL" id="CAB3262507.1"/>
    </source>
</evidence>
<proteinExistence type="predicted"/>
<gene>
    <name evidence="1" type="ORF">APLA_LOCUS18450</name>
</gene>
<sequence length="74" mass="8425">MKIDPQKLQSVNFCRSRELAAAICGLSWEAAQKYGFIPEARWVFRAVKSQNEDYHSEMNAKGFTHLVYKAAAES</sequence>
<comment type="caution">
    <text evidence="1">The sequence shown here is derived from an EMBL/GenBank/DDBJ whole genome shotgun (WGS) entry which is preliminary data.</text>
</comment>
<keyword evidence="2" id="KW-1185">Reference proteome</keyword>
<name>A0A8S1BJ56_ARCPL</name>
<dbReference type="AlphaFoldDB" id="A0A8S1BJ56"/>
<reference evidence="1 2" key="1">
    <citation type="submission" date="2020-04" db="EMBL/GenBank/DDBJ databases">
        <authorList>
            <person name="Wallbank WR R."/>
            <person name="Pardo Diaz C."/>
            <person name="Kozak K."/>
            <person name="Martin S."/>
            <person name="Jiggins C."/>
            <person name="Moest M."/>
            <person name="Warren A I."/>
            <person name="Byers J.R.P. K."/>
            <person name="Montejo-Kovacevich G."/>
            <person name="Yen C E."/>
        </authorList>
    </citation>
    <scope>NUCLEOTIDE SEQUENCE [LARGE SCALE GENOMIC DNA]</scope>
</reference>
<dbReference type="EMBL" id="CADEBC010000988">
    <property type="protein sequence ID" value="CAB3262507.1"/>
    <property type="molecule type" value="Genomic_DNA"/>
</dbReference>
<dbReference type="OrthoDB" id="7460492at2759"/>
<dbReference type="Proteomes" id="UP000494106">
    <property type="component" value="Unassembled WGS sequence"/>
</dbReference>